<sequence>MILGEVIPTFYYLAMKSIRPLAASDKPAWDPLWQGYLKFYKTELSDEQSELTWQRLLDPDFNLFCLVAEVDGAIKGITHYSFQNSTWAAKSYCYLEDLYVEPTLRGGGVGRSLIDAVREIAERAGSSRLYWNTDSTNETARKLYDSYELESGKVQYRIPLVKGD</sequence>
<evidence type="ECO:0000313" key="4">
    <source>
        <dbReference type="EMBL" id="CAB4745775.1"/>
    </source>
</evidence>
<dbReference type="InterPro" id="IPR000182">
    <property type="entry name" value="GNAT_dom"/>
</dbReference>
<feature type="domain" description="N-acetyltransferase" evidence="3">
    <location>
        <begin position="16"/>
        <end position="164"/>
    </location>
</feature>
<name>A0A6J6TG22_9ZZZZ</name>
<dbReference type="Gene3D" id="3.40.630.30">
    <property type="match status" value="1"/>
</dbReference>
<dbReference type="InterPro" id="IPR051016">
    <property type="entry name" value="Diverse_Substrate_AcTransf"/>
</dbReference>
<organism evidence="4">
    <name type="scientific">freshwater metagenome</name>
    <dbReference type="NCBI Taxonomy" id="449393"/>
    <lineage>
        <taxon>unclassified sequences</taxon>
        <taxon>metagenomes</taxon>
        <taxon>ecological metagenomes</taxon>
    </lineage>
</organism>
<evidence type="ECO:0000256" key="1">
    <source>
        <dbReference type="ARBA" id="ARBA00022679"/>
    </source>
</evidence>
<protein>
    <submittedName>
        <fullName evidence="4">Unannotated protein</fullName>
    </submittedName>
</protein>
<accession>A0A6J6TG22</accession>
<keyword evidence="2" id="KW-0012">Acyltransferase</keyword>
<dbReference type="CDD" id="cd04301">
    <property type="entry name" value="NAT_SF"/>
    <property type="match status" value="1"/>
</dbReference>
<proteinExistence type="predicted"/>
<dbReference type="InterPro" id="IPR016181">
    <property type="entry name" value="Acyl_CoA_acyltransferase"/>
</dbReference>
<dbReference type="PANTHER" id="PTHR10545">
    <property type="entry name" value="DIAMINE N-ACETYLTRANSFERASE"/>
    <property type="match status" value="1"/>
</dbReference>
<dbReference type="SUPFAM" id="SSF55729">
    <property type="entry name" value="Acyl-CoA N-acyltransferases (Nat)"/>
    <property type="match status" value="1"/>
</dbReference>
<dbReference type="EMBL" id="CAEZZG010000001">
    <property type="protein sequence ID" value="CAB4745775.1"/>
    <property type="molecule type" value="Genomic_DNA"/>
</dbReference>
<keyword evidence="1" id="KW-0808">Transferase</keyword>
<dbReference type="Pfam" id="PF00583">
    <property type="entry name" value="Acetyltransf_1"/>
    <property type="match status" value="1"/>
</dbReference>
<dbReference type="AlphaFoldDB" id="A0A6J6TG22"/>
<reference evidence="4" key="1">
    <citation type="submission" date="2020-05" db="EMBL/GenBank/DDBJ databases">
        <authorList>
            <person name="Chiriac C."/>
            <person name="Salcher M."/>
            <person name="Ghai R."/>
            <person name="Kavagutti S V."/>
        </authorList>
    </citation>
    <scope>NUCLEOTIDE SEQUENCE</scope>
</reference>
<gene>
    <name evidence="4" type="ORF">UFOPK2844_00112</name>
</gene>
<evidence type="ECO:0000256" key="2">
    <source>
        <dbReference type="ARBA" id="ARBA00023315"/>
    </source>
</evidence>
<dbReference type="PROSITE" id="PS51186">
    <property type="entry name" value="GNAT"/>
    <property type="match status" value="1"/>
</dbReference>
<dbReference type="PANTHER" id="PTHR10545:SF42">
    <property type="entry name" value="ACETYLTRANSFERASE"/>
    <property type="match status" value="1"/>
</dbReference>
<evidence type="ECO:0000259" key="3">
    <source>
        <dbReference type="PROSITE" id="PS51186"/>
    </source>
</evidence>
<dbReference type="GO" id="GO:0008080">
    <property type="term" value="F:N-acetyltransferase activity"/>
    <property type="evidence" value="ECO:0007669"/>
    <property type="project" value="TreeGrafter"/>
</dbReference>